<protein>
    <submittedName>
        <fullName evidence="2">Uncharacterized protein</fullName>
    </submittedName>
</protein>
<keyword evidence="1" id="KW-0472">Membrane</keyword>
<evidence type="ECO:0000313" key="2">
    <source>
        <dbReference type="EMBL" id="KZS15874.1"/>
    </source>
</evidence>
<keyword evidence="1" id="KW-0812">Transmembrane</keyword>
<feature type="transmembrane region" description="Helical" evidence="1">
    <location>
        <begin position="6"/>
        <end position="31"/>
    </location>
</feature>
<keyword evidence="1" id="KW-1133">Transmembrane helix</keyword>
<comment type="caution">
    <text evidence="2">The sequence shown here is derived from an EMBL/GenBank/DDBJ whole genome shotgun (WGS) entry which is preliminary data.</text>
</comment>
<name>A0A164Z2L6_9CRUS</name>
<dbReference type="Proteomes" id="UP000076858">
    <property type="component" value="Unassembled WGS sequence"/>
</dbReference>
<dbReference type="EMBL" id="LRGB01000809">
    <property type="protein sequence ID" value="KZS15874.1"/>
    <property type="molecule type" value="Genomic_DNA"/>
</dbReference>
<accession>A0A164Z2L6</accession>
<dbReference type="PANTHER" id="PTHR33053">
    <property type="entry name" value="PROTEIN, PUTATIVE-RELATED"/>
    <property type="match status" value="1"/>
</dbReference>
<keyword evidence="3" id="KW-1185">Reference proteome</keyword>
<gene>
    <name evidence="2" type="ORF">APZ42_018483</name>
</gene>
<sequence length="384" mass="44254">MLSSNVYLVYYVLTLVLTAVQSILLLILGYICTFVKMSANKEDSLRRVRRRKTVIGPRQELRRIKERVDSFLLEASQQENQYRQLQTSHMVNVLCTEVYSMTLDMVPITTNTHAQTDSDDLQHLEIDLSHYEHIGKHETHNEDQPESYMSSYSEYFDDGMNKDSDVGNDAYEIKVKQTILEWVVECNVPSYHVSNILRRLNVVAKLSFLPLDSRTLLSSRRGKLNVKDMFPGKYHHFGVEESLQALLLSMDSRKVPIPYELNILFNIDGLPLSNSSSSEFWPILFKVQGLEDVLIAGIYHEKKTRRCKRFSSRRLAFPVIPQQPLLLYALNRTTRTLVVGNASPKVVGLQPEHHEKNGRQSILEKVLRDAVNDLVIDYMHLVCI</sequence>
<dbReference type="AlphaFoldDB" id="A0A164Z2L6"/>
<dbReference type="PANTHER" id="PTHR33053:SF9">
    <property type="entry name" value="AGAP000105-PA"/>
    <property type="match status" value="1"/>
</dbReference>
<dbReference type="OrthoDB" id="6629909at2759"/>
<reference evidence="2 3" key="1">
    <citation type="submission" date="2016-03" db="EMBL/GenBank/DDBJ databases">
        <title>EvidentialGene: Evidence-directed Construction of Genes on Genomes.</title>
        <authorList>
            <person name="Gilbert D.G."/>
            <person name="Choi J.-H."/>
            <person name="Mockaitis K."/>
            <person name="Colbourne J."/>
            <person name="Pfrender M."/>
        </authorList>
    </citation>
    <scope>NUCLEOTIDE SEQUENCE [LARGE SCALE GENOMIC DNA]</scope>
    <source>
        <strain evidence="2 3">Xinb3</strain>
        <tissue evidence="2">Complete organism</tissue>
    </source>
</reference>
<proteinExistence type="predicted"/>
<evidence type="ECO:0000313" key="3">
    <source>
        <dbReference type="Proteomes" id="UP000076858"/>
    </source>
</evidence>
<evidence type="ECO:0000256" key="1">
    <source>
        <dbReference type="SAM" id="Phobius"/>
    </source>
</evidence>
<organism evidence="2 3">
    <name type="scientific">Daphnia magna</name>
    <dbReference type="NCBI Taxonomy" id="35525"/>
    <lineage>
        <taxon>Eukaryota</taxon>
        <taxon>Metazoa</taxon>
        <taxon>Ecdysozoa</taxon>
        <taxon>Arthropoda</taxon>
        <taxon>Crustacea</taxon>
        <taxon>Branchiopoda</taxon>
        <taxon>Diplostraca</taxon>
        <taxon>Cladocera</taxon>
        <taxon>Anomopoda</taxon>
        <taxon>Daphniidae</taxon>
        <taxon>Daphnia</taxon>
    </lineage>
</organism>